<feature type="binding site" description="axial binding residue" evidence="20">
    <location>
        <position position="280"/>
    </location>
    <ligand>
        <name>heme c</name>
        <dbReference type="ChEBI" id="CHEBI:61717"/>
        <label>1</label>
    </ligand>
    <ligandPart>
        <name>Fe</name>
        <dbReference type="ChEBI" id="CHEBI:18248"/>
    </ligandPart>
</feature>
<keyword evidence="7 19" id="KW-0349">Heme</keyword>
<keyword evidence="13 19" id="KW-0249">Electron transport</keyword>
<feature type="binding site" description="axial binding residue" evidence="20">
    <location>
        <position position="239"/>
    </location>
    <ligand>
        <name>heme c</name>
        <dbReference type="ChEBI" id="CHEBI:61717"/>
        <label>2</label>
    </ligand>
    <ligandPart>
        <name>Fe</name>
        <dbReference type="ChEBI" id="CHEBI:18248"/>
    </ligandPart>
</feature>
<dbReference type="OrthoDB" id="9811281at2"/>
<feature type="binding site" description="covalent" evidence="21">
    <location>
        <position position="235"/>
    </location>
    <ligand>
        <name>heme c</name>
        <dbReference type="ChEBI" id="CHEBI:61717"/>
        <label>2</label>
    </ligand>
</feature>
<feature type="binding site" description="axial binding residue" evidence="20">
    <location>
        <position position="192"/>
    </location>
    <ligand>
        <name>heme c</name>
        <dbReference type="ChEBI" id="CHEBI:61717"/>
        <label>2</label>
    </ligand>
    <ligandPart>
        <name>Fe</name>
        <dbReference type="ChEBI" id="CHEBI:18248"/>
    </ligandPart>
</feature>
<dbReference type="Gene3D" id="6.10.280.130">
    <property type="match status" value="1"/>
</dbReference>
<organism evidence="24 25">
    <name type="scientific">Sapientia aquatica</name>
    <dbReference type="NCBI Taxonomy" id="1549640"/>
    <lineage>
        <taxon>Bacteria</taxon>
        <taxon>Pseudomonadati</taxon>
        <taxon>Pseudomonadota</taxon>
        <taxon>Betaproteobacteria</taxon>
        <taxon>Burkholderiales</taxon>
        <taxon>Oxalobacteraceae</taxon>
        <taxon>Sapientia</taxon>
    </lineage>
</organism>
<sequence>MADFFNEWWGIWIGILVIISILGCAVLLWSQSKITVPLDADGKPQPVGTTGHVWDGDLEEANNPLPRWWMWLFYITVVFGLGYLVLYPGLGSFKGTLGWSEVGAYEKEVKDGEAQYGPLFNKYLAMKIEDVAKDPAARAIGERLFLNTCAQCHGSDAQGSKGFPNLTDHDWLYGGDPQTIETTIREGRNGVMPPMAAVVGTDDDVRNVANYVLSLSGSAHDPIKAAFGKSKFVACAACHGADGKGNQALGAPNLTDKTWLYGGDINTIMEGINLGHNNHMPAHKDLLSDAKIHLLTAYVWSLSNASGLEAIEKQKQ</sequence>
<dbReference type="PROSITE" id="PS51007">
    <property type="entry name" value="CYTC"/>
    <property type="match status" value="2"/>
</dbReference>
<feature type="transmembrane region" description="Helical" evidence="22">
    <location>
        <begin position="9"/>
        <end position="29"/>
    </location>
</feature>
<keyword evidence="25" id="KW-1185">Reference proteome</keyword>
<comment type="subunit">
    <text evidence="19">Component of the cbb3-type cytochrome c oxidase.</text>
</comment>
<dbReference type="GO" id="GO:0006119">
    <property type="term" value="P:oxidative phosphorylation"/>
    <property type="evidence" value="ECO:0007669"/>
    <property type="project" value="UniProtKB-UniPathway"/>
</dbReference>
<evidence type="ECO:0000256" key="1">
    <source>
        <dbReference type="ARBA" id="ARBA00004533"/>
    </source>
</evidence>
<evidence type="ECO:0000256" key="14">
    <source>
        <dbReference type="ARBA" id="ARBA00022989"/>
    </source>
</evidence>
<dbReference type="AlphaFoldDB" id="A0A4V3AV90"/>
<dbReference type="InterPro" id="IPR009056">
    <property type="entry name" value="Cyt_c-like_dom"/>
</dbReference>
<reference evidence="24 25" key="1">
    <citation type="submission" date="2019-03" db="EMBL/GenBank/DDBJ databases">
        <title>Sapientia aquatica gen. nov., sp. nov., isolated from a crater lake.</title>
        <authorList>
            <person name="Felfoldi T."/>
            <person name="Szabo A."/>
            <person name="Toth E."/>
            <person name="Schumann P."/>
            <person name="Keki Z."/>
            <person name="Marialigeti K."/>
            <person name="Mathe I."/>
        </authorList>
    </citation>
    <scope>NUCLEOTIDE SEQUENCE [LARGE SCALE GENOMIC DNA]</scope>
    <source>
        <strain evidence="24 25">SA-152</strain>
    </source>
</reference>
<dbReference type="GO" id="GO:0046872">
    <property type="term" value="F:metal ion binding"/>
    <property type="evidence" value="ECO:0007669"/>
    <property type="project" value="UniProtKB-KW"/>
</dbReference>
<evidence type="ECO:0000259" key="23">
    <source>
        <dbReference type="PROSITE" id="PS51007"/>
    </source>
</evidence>
<dbReference type="GO" id="GO:0009055">
    <property type="term" value="F:electron transfer activity"/>
    <property type="evidence" value="ECO:0007669"/>
    <property type="project" value="InterPro"/>
</dbReference>
<evidence type="ECO:0000256" key="7">
    <source>
        <dbReference type="ARBA" id="ARBA00022617"/>
    </source>
</evidence>
<comment type="caution">
    <text evidence="24">The sequence shown here is derived from an EMBL/GenBank/DDBJ whole genome shotgun (WGS) entry which is preliminary data.</text>
</comment>
<keyword evidence="10 19" id="KW-0479">Metal-binding</keyword>
<comment type="pathway">
    <text evidence="2 19">Energy metabolism; oxidative phosphorylation.</text>
</comment>
<evidence type="ECO:0000313" key="24">
    <source>
        <dbReference type="EMBL" id="TDK68686.1"/>
    </source>
</evidence>
<dbReference type="SUPFAM" id="SSF46626">
    <property type="entry name" value="Cytochrome c"/>
    <property type="match status" value="2"/>
</dbReference>
<dbReference type="UniPathway" id="UPA00705"/>
<evidence type="ECO:0000256" key="5">
    <source>
        <dbReference type="ARBA" id="ARBA00022475"/>
    </source>
</evidence>
<dbReference type="Pfam" id="PF13442">
    <property type="entry name" value="Cytochrome_CBB3"/>
    <property type="match status" value="2"/>
</dbReference>
<keyword evidence="4 19" id="KW-0813">Transport</keyword>
<dbReference type="GO" id="GO:0016491">
    <property type="term" value="F:oxidoreductase activity"/>
    <property type="evidence" value="ECO:0007669"/>
    <property type="project" value="UniProtKB-KW"/>
</dbReference>
<evidence type="ECO:0000256" key="4">
    <source>
        <dbReference type="ARBA" id="ARBA00022448"/>
    </source>
</evidence>
<dbReference type="PIRSF" id="PIRSF000006">
    <property type="entry name" value="Cbb3-Cox_fixP"/>
    <property type="match status" value="1"/>
</dbReference>
<feature type="binding site" description="axial binding residue" evidence="20">
    <location>
        <position position="153"/>
    </location>
    <ligand>
        <name>heme c</name>
        <dbReference type="ChEBI" id="CHEBI:61717"/>
        <label>1</label>
    </ligand>
    <ligandPart>
        <name>Fe</name>
        <dbReference type="ChEBI" id="CHEBI:18248"/>
    </ligandPart>
</feature>
<comment type="subcellular location">
    <subcellularLocation>
        <location evidence="1 19">Cell inner membrane</location>
    </subcellularLocation>
</comment>
<keyword evidence="18 19" id="KW-0472">Membrane</keyword>
<proteinExistence type="inferred from homology"/>
<dbReference type="GO" id="GO:1902600">
    <property type="term" value="P:proton transmembrane transport"/>
    <property type="evidence" value="ECO:0007669"/>
    <property type="project" value="UniProtKB-KW"/>
</dbReference>
<keyword evidence="6 19" id="KW-0997">Cell inner membrane</keyword>
<evidence type="ECO:0000256" key="15">
    <source>
        <dbReference type="ARBA" id="ARBA00023002"/>
    </source>
</evidence>
<keyword evidence="15 19" id="KW-0560">Oxidoreductase</keyword>
<keyword evidence="11" id="KW-0677">Repeat</keyword>
<dbReference type="InterPro" id="IPR050597">
    <property type="entry name" value="Cytochrome_c_Oxidase_Subunit"/>
</dbReference>
<dbReference type="GO" id="GO:0020037">
    <property type="term" value="F:heme binding"/>
    <property type="evidence" value="ECO:0007669"/>
    <property type="project" value="InterPro"/>
</dbReference>
<feature type="binding site" description="covalent" evidence="21">
    <location>
        <position position="152"/>
    </location>
    <ligand>
        <name>heme c</name>
        <dbReference type="ChEBI" id="CHEBI:61717"/>
        <label>1</label>
    </ligand>
</feature>
<evidence type="ECO:0000256" key="11">
    <source>
        <dbReference type="ARBA" id="ARBA00022737"/>
    </source>
</evidence>
<dbReference type="PANTHER" id="PTHR33751:SF1">
    <property type="entry name" value="CBB3-TYPE CYTOCHROME C OXIDASE SUBUNIT FIXP"/>
    <property type="match status" value="1"/>
</dbReference>
<evidence type="ECO:0000256" key="12">
    <source>
        <dbReference type="ARBA" id="ARBA00022781"/>
    </source>
</evidence>
<evidence type="ECO:0000256" key="16">
    <source>
        <dbReference type="ARBA" id="ARBA00023004"/>
    </source>
</evidence>
<comment type="similarity">
    <text evidence="3 19">Belongs to the CcoP / FixP family.</text>
</comment>
<keyword evidence="9 22" id="KW-0812">Transmembrane</keyword>
<dbReference type="InterPro" id="IPR004678">
    <property type="entry name" value="Cyt_c_oxidase_cbb3_su3"/>
</dbReference>
<dbReference type="InterPro" id="IPR038414">
    <property type="entry name" value="CcoP_N_sf"/>
</dbReference>
<feature type="domain" description="Cytochrome c" evidence="23">
    <location>
        <begin position="136"/>
        <end position="216"/>
    </location>
</feature>
<evidence type="ECO:0000256" key="17">
    <source>
        <dbReference type="ARBA" id="ARBA00023065"/>
    </source>
</evidence>
<accession>A0A4V3AV90</accession>
<evidence type="ECO:0000256" key="13">
    <source>
        <dbReference type="ARBA" id="ARBA00022982"/>
    </source>
</evidence>
<name>A0A4V3AV90_9BURK</name>
<evidence type="ECO:0000256" key="2">
    <source>
        <dbReference type="ARBA" id="ARBA00004673"/>
    </source>
</evidence>
<dbReference type="Pfam" id="PF14715">
    <property type="entry name" value="FixP_N"/>
    <property type="match status" value="1"/>
</dbReference>
<keyword evidence="8 19" id="KW-0679">Respiratory chain</keyword>
<feature type="binding site" description="covalent" evidence="21">
    <location>
        <position position="238"/>
    </location>
    <ligand>
        <name>heme c</name>
        <dbReference type="ChEBI" id="CHEBI:61717"/>
        <label>2</label>
    </ligand>
</feature>
<evidence type="ECO:0000313" key="25">
    <source>
        <dbReference type="Proteomes" id="UP000294829"/>
    </source>
</evidence>
<keyword evidence="16 19" id="KW-0408">Iron</keyword>
<evidence type="ECO:0000256" key="10">
    <source>
        <dbReference type="ARBA" id="ARBA00022723"/>
    </source>
</evidence>
<dbReference type="NCBIfam" id="TIGR00782">
    <property type="entry name" value="ccoP"/>
    <property type="match status" value="1"/>
</dbReference>
<keyword evidence="5 19" id="KW-1003">Cell membrane</keyword>
<protein>
    <recommendedName>
        <fullName evidence="19">Cbb3-type cytochrome c oxidase subunit</fullName>
    </recommendedName>
</protein>
<feature type="domain" description="Cytochrome c" evidence="23">
    <location>
        <begin position="223"/>
        <end position="303"/>
    </location>
</feature>
<feature type="binding site" description="covalent" evidence="21">
    <location>
        <position position="149"/>
    </location>
    <ligand>
        <name>heme c</name>
        <dbReference type="ChEBI" id="CHEBI:61717"/>
        <label>1</label>
    </ligand>
</feature>
<evidence type="ECO:0000256" key="6">
    <source>
        <dbReference type="ARBA" id="ARBA00022519"/>
    </source>
</evidence>
<evidence type="ECO:0000256" key="21">
    <source>
        <dbReference type="PIRSR" id="PIRSR000006-2"/>
    </source>
</evidence>
<dbReference type="Gene3D" id="1.10.760.10">
    <property type="entry name" value="Cytochrome c-like domain"/>
    <property type="match status" value="2"/>
</dbReference>
<dbReference type="InterPro" id="IPR036909">
    <property type="entry name" value="Cyt_c-like_dom_sf"/>
</dbReference>
<evidence type="ECO:0000256" key="8">
    <source>
        <dbReference type="ARBA" id="ARBA00022660"/>
    </source>
</evidence>
<keyword evidence="12 19" id="KW-0375">Hydrogen ion transport</keyword>
<dbReference type="Proteomes" id="UP000294829">
    <property type="component" value="Unassembled WGS sequence"/>
</dbReference>
<evidence type="ECO:0000256" key="20">
    <source>
        <dbReference type="PIRSR" id="PIRSR000006-1"/>
    </source>
</evidence>
<gene>
    <name evidence="24" type="primary">ccoP</name>
    <name evidence="24" type="ORF">E2I14_03890</name>
</gene>
<dbReference type="RefSeq" id="WP_133325569.1">
    <property type="nucleotide sequence ID" value="NZ_SMYL01000001.1"/>
</dbReference>
<evidence type="ECO:0000256" key="22">
    <source>
        <dbReference type="SAM" id="Phobius"/>
    </source>
</evidence>
<keyword evidence="17 19" id="KW-0406">Ion transport</keyword>
<dbReference type="GO" id="GO:0005886">
    <property type="term" value="C:plasma membrane"/>
    <property type="evidence" value="ECO:0007669"/>
    <property type="project" value="UniProtKB-SubCell"/>
</dbReference>
<dbReference type="InterPro" id="IPR032858">
    <property type="entry name" value="CcoP_N"/>
</dbReference>
<dbReference type="EMBL" id="SMYL01000001">
    <property type="protein sequence ID" value="TDK68686.1"/>
    <property type="molecule type" value="Genomic_DNA"/>
</dbReference>
<evidence type="ECO:0000256" key="3">
    <source>
        <dbReference type="ARBA" id="ARBA00006113"/>
    </source>
</evidence>
<comment type="cofactor">
    <cofactor evidence="19 21">
        <name>heme c</name>
        <dbReference type="ChEBI" id="CHEBI:61717"/>
    </cofactor>
    <text evidence="19 21">Binds 2 heme C groups per subunit.</text>
</comment>
<feature type="transmembrane region" description="Helical" evidence="22">
    <location>
        <begin position="68"/>
        <end position="87"/>
    </location>
</feature>
<evidence type="ECO:0000256" key="9">
    <source>
        <dbReference type="ARBA" id="ARBA00022692"/>
    </source>
</evidence>
<evidence type="ECO:0000256" key="19">
    <source>
        <dbReference type="PIRNR" id="PIRNR000006"/>
    </source>
</evidence>
<comment type="function">
    <text evidence="19">C-type cytochrome. Part of the cbb3-type cytochrome c oxidase complex.</text>
</comment>
<keyword evidence="14 22" id="KW-1133">Transmembrane helix</keyword>
<dbReference type="PANTHER" id="PTHR33751">
    <property type="entry name" value="CBB3-TYPE CYTOCHROME C OXIDASE SUBUNIT FIXP"/>
    <property type="match status" value="1"/>
</dbReference>
<evidence type="ECO:0000256" key="18">
    <source>
        <dbReference type="ARBA" id="ARBA00023136"/>
    </source>
</evidence>